<comment type="caution">
    <text evidence="1">The sequence shown here is derived from an EMBL/GenBank/DDBJ whole genome shotgun (WGS) entry which is preliminary data.</text>
</comment>
<organism evidence="1 2">
    <name type="scientific">Hungatella hathewayi WAL-18680</name>
    <dbReference type="NCBI Taxonomy" id="742737"/>
    <lineage>
        <taxon>Bacteria</taxon>
        <taxon>Bacillati</taxon>
        <taxon>Bacillota</taxon>
        <taxon>Clostridia</taxon>
        <taxon>Lachnospirales</taxon>
        <taxon>Lachnospiraceae</taxon>
        <taxon>Hungatella</taxon>
    </lineage>
</organism>
<reference evidence="1 2" key="1">
    <citation type="submission" date="2011-08" db="EMBL/GenBank/DDBJ databases">
        <title>The Genome Sequence of Clostridium hathewayi WAL-18680.</title>
        <authorList>
            <consortium name="The Broad Institute Genome Sequencing Platform"/>
            <person name="Earl A."/>
            <person name="Ward D."/>
            <person name="Feldgarden M."/>
            <person name="Gevers D."/>
            <person name="Finegold S.M."/>
            <person name="Summanen P.H."/>
            <person name="Molitoris D.R."/>
            <person name="Song M."/>
            <person name="Daigneault M."/>
            <person name="Allen-Vercoe E."/>
            <person name="Young S.K."/>
            <person name="Zeng Q."/>
            <person name="Gargeya S."/>
            <person name="Fitzgerald M."/>
            <person name="Haas B."/>
            <person name="Abouelleil A."/>
            <person name="Alvarado L."/>
            <person name="Arachchi H.M."/>
            <person name="Berlin A."/>
            <person name="Brown A."/>
            <person name="Chapman S.B."/>
            <person name="Chen Z."/>
            <person name="Dunbar C."/>
            <person name="Freedman E."/>
            <person name="Gearin G."/>
            <person name="Gellesch M."/>
            <person name="Goldberg J."/>
            <person name="Griggs A."/>
            <person name="Gujja S."/>
            <person name="Heiman D."/>
            <person name="Howarth C."/>
            <person name="Larson L."/>
            <person name="Lui A."/>
            <person name="MacDonald P.J.P."/>
            <person name="Montmayeur A."/>
            <person name="Murphy C."/>
            <person name="Neiman D."/>
            <person name="Pearson M."/>
            <person name="Priest M."/>
            <person name="Roberts A."/>
            <person name="Saif S."/>
            <person name="Shea T."/>
            <person name="Shenoy N."/>
            <person name="Sisk P."/>
            <person name="Stolte C."/>
            <person name="Sykes S."/>
            <person name="Wortman J."/>
            <person name="Nusbaum C."/>
            <person name="Birren B."/>
        </authorList>
    </citation>
    <scope>NUCLEOTIDE SEQUENCE [LARGE SCALE GENOMIC DNA]</scope>
    <source>
        <strain evidence="1 2">WAL-18680</strain>
    </source>
</reference>
<name>G5IC41_9FIRM</name>
<accession>G5IC41</accession>
<keyword evidence="2" id="KW-1185">Reference proteome</keyword>
<dbReference type="Proteomes" id="UP000005384">
    <property type="component" value="Unassembled WGS sequence"/>
</dbReference>
<dbReference type="HOGENOM" id="CLU_2879778_0_0_9"/>
<dbReference type="EMBL" id="ADLN01000009">
    <property type="protein sequence ID" value="EHI60959.1"/>
    <property type="molecule type" value="Genomic_DNA"/>
</dbReference>
<sequence length="63" mass="7073">MALQLQLAAAEDAARIWNMQKIAFQKLLDKYQDFDTSPANEPLGKSERAAGAERAVLLFYQSE</sequence>
<evidence type="ECO:0000313" key="2">
    <source>
        <dbReference type="Proteomes" id="UP000005384"/>
    </source>
</evidence>
<gene>
    <name evidence="1" type="ORF">HMPREF9473_01024</name>
</gene>
<dbReference type="AlphaFoldDB" id="G5IC41"/>
<dbReference type="RefSeq" id="WP_006779010.1">
    <property type="nucleotide sequence ID" value="NZ_JH379027.1"/>
</dbReference>
<proteinExistence type="predicted"/>
<protein>
    <submittedName>
        <fullName evidence="1">Uncharacterized protein</fullName>
    </submittedName>
</protein>
<evidence type="ECO:0000313" key="1">
    <source>
        <dbReference type="EMBL" id="EHI60959.1"/>
    </source>
</evidence>